<gene>
    <name evidence="6" type="ORF">jhhlp_007368</name>
</gene>
<evidence type="ECO:0000256" key="4">
    <source>
        <dbReference type="SAM" id="Phobius"/>
    </source>
</evidence>
<dbReference type="InterPro" id="IPR029058">
    <property type="entry name" value="AB_hydrolase_fold"/>
</dbReference>
<dbReference type="GO" id="GO:0052689">
    <property type="term" value="F:carboxylic ester hydrolase activity"/>
    <property type="evidence" value="ECO:0007669"/>
    <property type="project" value="TreeGrafter"/>
</dbReference>
<feature type="transmembrane region" description="Helical" evidence="4">
    <location>
        <begin position="12"/>
        <end position="33"/>
    </location>
</feature>
<dbReference type="Gene3D" id="3.40.50.1820">
    <property type="entry name" value="alpha/beta hydrolase"/>
    <property type="match status" value="1"/>
</dbReference>
<evidence type="ECO:0000256" key="1">
    <source>
        <dbReference type="ARBA" id="ARBA00005964"/>
    </source>
</evidence>
<dbReference type="PROSITE" id="PS00122">
    <property type="entry name" value="CARBOXYLESTERASE_B_1"/>
    <property type="match status" value="1"/>
</dbReference>
<accession>A0A2N3N2G4</accession>
<keyword evidence="7" id="KW-1185">Reference proteome</keyword>
<dbReference type="EC" id="3.1.1.-" evidence="3"/>
<evidence type="ECO:0000256" key="3">
    <source>
        <dbReference type="RuleBase" id="RU361235"/>
    </source>
</evidence>
<dbReference type="InterPro" id="IPR002018">
    <property type="entry name" value="CarbesteraseB"/>
</dbReference>
<dbReference type="PANTHER" id="PTHR43918">
    <property type="entry name" value="ACETYLCHOLINESTERASE"/>
    <property type="match status" value="1"/>
</dbReference>
<dbReference type="SUPFAM" id="SSF53474">
    <property type="entry name" value="alpha/beta-Hydrolases"/>
    <property type="match status" value="1"/>
</dbReference>
<name>A0A2N3N2G4_9PEZI</name>
<keyword evidence="4" id="KW-0472">Membrane</keyword>
<dbReference type="STRING" id="41688.A0A2N3N2G4"/>
<dbReference type="EMBL" id="NLAX01001034">
    <property type="protein sequence ID" value="PKS06619.1"/>
    <property type="molecule type" value="Genomic_DNA"/>
</dbReference>
<keyword evidence="4" id="KW-1133">Transmembrane helix</keyword>
<feature type="domain" description="Carboxylesterase type B" evidence="5">
    <location>
        <begin position="40"/>
        <end position="568"/>
    </location>
</feature>
<dbReference type="InterPro" id="IPR019826">
    <property type="entry name" value="Carboxylesterase_B_AS"/>
</dbReference>
<organism evidence="6 7">
    <name type="scientific">Lomentospora prolificans</name>
    <dbReference type="NCBI Taxonomy" id="41688"/>
    <lineage>
        <taxon>Eukaryota</taxon>
        <taxon>Fungi</taxon>
        <taxon>Dikarya</taxon>
        <taxon>Ascomycota</taxon>
        <taxon>Pezizomycotina</taxon>
        <taxon>Sordariomycetes</taxon>
        <taxon>Hypocreomycetidae</taxon>
        <taxon>Microascales</taxon>
        <taxon>Microascaceae</taxon>
        <taxon>Lomentospora</taxon>
    </lineage>
</organism>
<evidence type="ECO:0000313" key="6">
    <source>
        <dbReference type="EMBL" id="PKS06619.1"/>
    </source>
</evidence>
<dbReference type="InterPro" id="IPR050654">
    <property type="entry name" value="AChE-related_enzymes"/>
</dbReference>
<evidence type="ECO:0000313" key="7">
    <source>
        <dbReference type="Proteomes" id="UP000233524"/>
    </source>
</evidence>
<proteinExistence type="inferred from homology"/>
<keyword evidence="2 3" id="KW-0378">Hydrolase</keyword>
<evidence type="ECO:0000259" key="5">
    <source>
        <dbReference type="Pfam" id="PF00135"/>
    </source>
</evidence>
<comment type="caution">
    <text evidence="6">The sequence shown here is derived from an EMBL/GenBank/DDBJ whole genome shotgun (WGS) entry which is preliminary data.</text>
</comment>
<comment type="similarity">
    <text evidence="1 3">Belongs to the type-B carboxylesterase/lipase family.</text>
</comment>
<keyword evidence="4" id="KW-0812">Transmembrane</keyword>
<dbReference type="VEuPathDB" id="FungiDB:jhhlp_007368"/>
<dbReference type="OrthoDB" id="408631at2759"/>
<dbReference type="Pfam" id="PF00135">
    <property type="entry name" value="COesterase"/>
    <property type="match status" value="1"/>
</dbReference>
<sequence length="577" mass="64798">MKRLSRPLLFRLIIANAVLFTILLILLLCLLLTRKSITQKPRVDLGYAQYEGRYLSNGVNQFRGMRYARAPLDELRWRAPRDPRDEKGTQQADTVGDPSSKIPFTRSFHSRLTDFASIQFGPRCYGTGHGAWNGAESEDCLFANVWAPTNATETSKLPVWVYIQGGGYTANSNPDYSGATVVEESGMNLVFVNFNYRVGLWGFLAGEKVRQDGDLNVGLLDQRQLLKWVKAHIAKVGPSRAELILVQFGGDPDQVILHGVSAGAGSAALHLTAYGGRDDHLFSGIMTQSVFFPLHPRLEDLEYQFNKTLKLAGCESDDDSMACLRGKSSTQLQTVVNRAFAFPGRTSASRWYWTPCVEGDMIRDLPSTMFELGKFIKVPLMLGTVTDETTEQFVSFIQDNFPGLTDSYAEEMLNHYPLMEPVPQHSAWFPSTYKAYGETTFICPTNLVLDSFAKSGHSDIIWSYRYNVWDIQNSHRGVGVTHTFDSAAILGPGSLPTPSSYFTYNAPIVPLMMHYYISFVRAQNPNTYKHGQAPEWSTWKDGERLMVELNKTRMETVSNGQKDRCEFWKGIAGDMQH</sequence>
<dbReference type="InParanoid" id="A0A2N3N2G4"/>
<dbReference type="Proteomes" id="UP000233524">
    <property type="component" value="Unassembled WGS sequence"/>
</dbReference>
<dbReference type="AlphaFoldDB" id="A0A2N3N2G4"/>
<evidence type="ECO:0000256" key="2">
    <source>
        <dbReference type="ARBA" id="ARBA00022801"/>
    </source>
</evidence>
<dbReference type="PANTHER" id="PTHR43918:SF4">
    <property type="entry name" value="CARBOXYLIC ESTER HYDROLASE"/>
    <property type="match status" value="1"/>
</dbReference>
<reference evidence="6 7" key="1">
    <citation type="journal article" date="2017" name="G3 (Bethesda)">
        <title>First Draft Genome Sequence of the Pathogenic Fungus Lomentospora prolificans (Formerly Scedosporium prolificans).</title>
        <authorList>
            <person name="Luo R."/>
            <person name="Zimin A."/>
            <person name="Workman R."/>
            <person name="Fan Y."/>
            <person name="Pertea G."/>
            <person name="Grossman N."/>
            <person name="Wear M.P."/>
            <person name="Jia B."/>
            <person name="Miller H."/>
            <person name="Casadevall A."/>
            <person name="Timp W."/>
            <person name="Zhang S.X."/>
            <person name="Salzberg S.L."/>
        </authorList>
    </citation>
    <scope>NUCLEOTIDE SEQUENCE [LARGE SCALE GENOMIC DNA]</scope>
    <source>
        <strain evidence="6 7">JHH-5317</strain>
    </source>
</reference>
<protein>
    <recommendedName>
        <fullName evidence="3">Carboxylic ester hydrolase</fullName>
        <ecNumber evidence="3">3.1.1.-</ecNumber>
    </recommendedName>
</protein>